<dbReference type="PROSITE" id="PS50048">
    <property type="entry name" value="ZN2_CY6_FUNGAL_2"/>
    <property type="match status" value="1"/>
</dbReference>
<dbReference type="GO" id="GO:0000981">
    <property type="term" value="F:DNA-binding transcription factor activity, RNA polymerase II-specific"/>
    <property type="evidence" value="ECO:0007669"/>
    <property type="project" value="InterPro"/>
</dbReference>
<comment type="subcellular location">
    <subcellularLocation>
        <location evidence="1">Nucleus</location>
    </subcellularLocation>
</comment>
<feature type="compositionally biased region" description="Pro residues" evidence="6">
    <location>
        <begin position="746"/>
        <end position="758"/>
    </location>
</feature>
<dbReference type="SUPFAM" id="SSF57701">
    <property type="entry name" value="Zn2/Cys6 DNA-binding domain"/>
    <property type="match status" value="1"/>
</dbReference>
<dbReference type="PROSITE" id="PS00463">
    <property type="entry name" value="ZN2_CY6_FUNGAL_1"/>
    <property type="match status" value="1"/>
</dbReference>
<dbReference type="CDD" id="cd00067">
    <property type="entry name" value="GAL4"/>
    <property type="match status" value="1"/>
</dbReference>
<dbReference type="Gene3D" id="4.10.240.10">
    <property type="entry name" value="Zn(2)-C6 fungal-type DNA-binding domain"/>
    <property type="match status" value="1"/>
</dbReference>
<keyword evidence="2" id="KW-0479">Metal-binding</keyword>
<dbReference type="PANTHER" id="PTHR47338">
    <property type="entry name" value="ZN(II)2CYS6 TRANSCRIPTION FACTOR (EUROFUNG)-RELATED"/>
    <property type="match status" value="1"/>
</dbReference>
<dbReference type="PANTHER" id="PTHR47338:SF5">
    <property type="entry name" value="ZN(II)2CYS6 TRANSCRIPTION FACTOR (EUROFUNG)"/>
    <property type="match status" value="1"/>
</dbReference>
<keyword evidence="5" id="KW-0539">Nucleus</keyword>
<sequence>MPFGGEGAADPQHGDTAHRQRPPSVPPAAAVVQHPPVYTPYQFASPADSPALASYGQHYHGLAYPPHQAPQAMHAAHAADEPAFRSPTLTSRTPTAEGRANAPEKPYSRQEGRVAASEPRSGKEEVVGTAASTSGTAPPKIVKKADRSCKKCRERRVRCGREYPTCSRCKKRRDACSYGEGVFVEEVVEGSDQQRIAELESKISSLQSQLKSTSSFIPSRSSSNSTSPLATVLSSDNLPDAISRPIIDSLNPIEQSSLVYFLETEARTEPGRMDANMGGGSDGNGLAEAITRHLLDAACRACDSKLPGLANLVARVDFYKTHLRELDASGRVSVAVLCALGARTSPHHTLFGISSVQGVDGSPSPSLFAAVGSRRENLCRSLESQARETAWATGLFRDQSYEGLEALVGLMVLSMHEENDLEDTRFLVRQAVGTFLDIRHAELRNGKSSTLGPTMGTAIFMVDAYVAVRTGRVSLITPGELQEFWSTAGFDVPDLVSPCVTNIVQQVADQPVITWEAVQDVTTIIFNYTLACYRVFAQVVGPVQKPDSSSLLGFIRNLWHLIDQIHNAIQRFQQRLVSLTTPISGANDDPHGTDHAILLAVWADDMLVNLVGLVHLYLMRDRNGGQYGPEREGDEELERTRAESSMRVFKCLKLLAFYCQLYCNSEDRHNVIHLLMHLVPLSNWTSLVAMRIGQPGGPLNEEFEITEEELDWFRMALELSLFYNPQLSSTLRALNNARQLYIQRGGPPPAPPPPPSVPNGPASYPSTAHSNVHTPVRAQQADPGSSPKTMPASLQFAYPQLDQPHQHPHQPQHPQHPQHQQHQQQQQQQHDQPYRSQSFHMFDFPEHIQLDQRPPVPALPPPHRDHPLPFALDLDAQLGHPGFADGAGEDPAAGGSDVRSAFRSIDWADLSLTPAPAVGSEGSSSSIEEWLKRPRRNS</sequence>
<evidence type="ECO:0000256" key="5">
    <source>
        <dbReference type="ARBA" id="ARBA00023242"/>
    </source>
</evidence>
<protein>
    <submittedName>
        <fullName evidence="8">RHTO0S02e14554g1_1</fullName>
    </submittedName>
</protein>
<accession>A0A061AIL2</accession>
<keyword evidence="3" id="KW-0805">Transcription regulation</keyword>
<keyword evidence="4" id="KW-0804">Transcription</keyword>
<feature type="region of interest" description="Disordered" evidence="6">
    <location>
        <begin position="913"/>
        <end position="938"/>
    </location>
</feature>
<feature type="compositionally biased region" description="Low complexity" evidence="6">
    <location>
        <begin position="919"/>
        <end position="928"/>
    </location>
</feature>
<dbReference type="GO" id="GO:0008270">
    <property type="term" value="F:zinc ion binding"/>
    <property type="evidence" value="ECO:0007669"/>
    <property type="project" value="InterPro"/>
</dbReference>
<reference evidence="8" key="1">
    <citation type="journal article" date="2014" name="Genome Announc.">
        <title>Draft genome sequence of Rhodosporidium toruloides CECT1137, an oleaginous yeast of biotechnological interest.</title>
        <authorList>
            <person name="Morin N."/>
            <person name="Calcas X."/>
            <person name="Devillers H."/>
            <person name="Durrens P."/>
            <person name="Sherman D.J."/>
            <person name="Nicaud J.-M."/>
            <person name="Neuveglise C."/>
        </authorList>
    </citation>
    <scope>NUCLEOTIDE SEQUENCE</scope>
    <source>
        <strain evidence="8">CECT1137</strain>
    </source>
</reference>
<dbReference type="CDD" id="cd12148">
    <property type="entry name" value="fungal_TF_MHR"/>
    <property type="match status" value="1"/>
</dbReference>
<dbReference type="AlphaFoldDB" id="A0A061AIL2"/>
<feature type="region of interest" description="Disordered" evidence="6">
    <location>
        <begin position="1"/>
        <end position="33"/>
    </location>
</feature>
<evidence type="ECO:0000313" key="8">
    <source>
        <dbReference type="EMBL" id="CDR37411.1"/>
    </source>
</evidence>
<dbReference type="SMART" id="SM00066">
    <property type="entry name" value="GAL4"/>
    <property type="match status" value="1"/>
</dbReference>
<feature type="region of interest" description="Disordered" evidence="6">
    <location>
        <begin position="742"/>
        <end position="834"/>
    </location>
</feature>
<evidence type="ECO:0000259" key="7">
    <source>
        <dbReference type="PROSITE" id="PS50048"/>
    </source>
</evidence>
<dbReference type="EMBL" id="LK052937">
    <property type="protein sequence ID" value="CDR37411.1"/>
    <property type="molecule type" value="Genomic_DNA"/>
</dbReference>
<dbReference type="InterPro" id="IPR050815">
    <property type="entry name" value="TF_fung"/>
</dbReference>
<dbReference type="InterPro" id="IPR001138">
    <property type="entry name" value="Zn2Cys6_DnaBD"/>
</dbReference>
<evidence type="ECO:0000256" key="4">
    <source>
        <dbReference type="ARBA" id="ARBA00023163"/>
    </source>
</evidence>
<dbReference type="InterPro" id="IPR036864">
    <property type="entry name" value="Zn2-C6_fun-type_DNA-bd_sf"/>
</dbReference>
<evidence type="ECO:0000256" key="2">
    <source>
        <dbReference type="ARBA" id="ARBA00022723"/>
    </source>
</evidence>
<feature type="compositionally biased region" description="Low complexity" evidence="6">
    <location>
        <begin position="881"/>
        <end position="895"/>
    </location>
</feature>
<dbReference type="OrthoDB" id="4236860at2759"/>
<dbReference type="Pfam" id="PF00172">
    <property type="entry name" value="Zn_clus"/>
    <property type="match status" value="1"/>
</dbReference>
<evidence type="ECO:0000256" key="6">
    <source>
        <dbReference type="SAM" id="MobiDB-lite"/>
    </source>
</evidence>
<feature type="compositionally biased region" description="Low complexity" evidence="6">
    <location>
        <begin position="63"/>
        <end position="76"/>
    </location>
</feature>
<organism evidence="8">
    <name type="scientific">Rhodotorula toruloides</name>
    <name type="common">Yeast</name>
    <name type="synonym">Rhodosporidium toruloides</name>
    <dbReference type="NCBI Taxonomy" id="5286"/>
    <lineage>
        <taxon>Eukaryota</taxon>
        <taxon>Fungi</taxon>
        <taxon>Dikarya</taxon>
        <taxon>Basidiomycota</taxon>
        <taxon>Pucciniomycotina</taxon>
        <taxon>Microbotryomycetes</taxon>
        <taxon>Sporidiobolales</taxon>
        <taxon>Sporidiobolaceae</taxon>
        <taxon>Rhodotorula</taxon>
    </lineage>
</organism>
<gene>
    <name evidence="8" type="ORF">RHTO0S_02e14554g</name>
</gene>
<name>A0A061AIL2_RHOTO</name>
<dbReference type="GO" id="GO:0005634">
    <property type="term" value="C:nucleus"/>
    <property type="evidence" value="ECO:0007669"/>
    <property type="project" value="UniProtKB-SubCell"/>
</dbReference>
<feature type="region of interest" description="Disordered" evidence="6">
    <location>
        <begin position="63"/>
        <end position="143"/>
    </location>
</feature>
<proteinExistence type="predicted"/>
<feature type="region of interest" description="Disordered" evidence="6">
    <location>
        <begin position="851"/>
        <end position="870"/>
    </location>
</feature>
<feature type="domain" description="Zn(2)-C6 fungal-type" evidence="7">
    <location>
        <begin position="148"/>
        <end position="178"/>
    </location>
</feature>
<feature type="compositionally biased region" description="Low complexity" evidence="6">
    <location>
        <begin position="812"/>
        <end position="831"/>
    </location>
</feature>
<evidence type="ECO:0000256" key="1">
    <source>
        <dbReference type="ARBA" id="ARBA00004123"/>
    </source>
</evidence>
<evidence type="ECO:0000256" key="3">
    <source>
        <dbReference type="ARBA" id="ARBA00023015"/>
    </source>
</evidence>
<feature type="region of interest" description="Disordered" evidence="6">
    <location>
        <begin position="876"/>
        <end position="898"/>
    </location>
</feature>